<dbReference type="Proteomes" id="UP001431783">
    <property type="component" value="Unassembled WGS sequence"/>
</dbReference>
<protein>
    <submittedName>
        <fullName evidence="2">Uncharacterized protein</fullName>
    </submittedName>
</protein>
<dbReference type="AlphaFoldDB" id="A0AAW1UN92"/>
<keyword evidence="3" id="KW-1185">Reference proteome</keyword>
<feature type="compositionally biased region" description="Polar residues" evidence="1">
    <location>
        <begin position="43"/>
        <end position="56"/>
    </location>
</feature>
<feature type="region of interest" description="Disordered" evidence="1">
    <location>
        <begin position="91"/>
        <end position="206"/>
    </location>
</feature>
<gene>
    <name evidence="2" type="ORF">WA026_009279</name>
</gene>
<dbReference type="EMBL" id="JARQZJ010000094">
    <property type="protein sequence ID" value="KAK9885056.1"/>
    <property type="molecule type" value="Genomic_DNA"/>
</dbReference>
<accession>A0AAW1UN92</accession>
<evidence type="ECO:0000313" key="3">
    <source>
        <dbReference type="Proteomes" id="UP001431783"/>
    </source>
</evidence>
<feature type="compositionally biased region" description="Low complexity" evidence="1">
    <location>
        <begin position="191"/>
        <end position="206"/>
    </location>
</feature>
<feature type="compositionally biased region" description="Polar residues" evidence="1">
    <location>
        <begin position="119"/>
        <end position="138"/>
    </location>
</feature>
<comment type="caution">
    <text evidence="2">The sequence shown here is derived from an EMBL/GenBank/DDBJ whole genome shotgun (WGS) entry which is preliminary data.</text>
</comment>
<organism evidence="2 3">
    <name type="scientific">Henosepilachna vigintioctopunctata</name>
    <dbReference type="NCBI Taxonomy" id="420089"/>
    <lineage>
        <taxon>Eukaryota</taxon>
        <taxon>Metazoa</taxon>
        <taxon>Ecdysozoa</taxon>
        <taxon>Arthropoda</taxon>
        <taxon>Hexapoda</taxon>
        <taxon>Insecta</taxon>
        <taxon>Pterygota</taxon>
        <taxon>Neoptera</taxon>
        <taxon>Endopterygota</taxon>
        <taxon>Coleoptera</taxon>
        <taxon>Polyphaga</taxon>
        <taxon>Cucujiformia</taxon>
        <taxon>Coccinelloidea</taxon>
        <taxon>Coccinellidae</taxon>
        <taxon>Epilachninae</taxon>
        <taxon>Epilachnini</taxon>
        <taxon>Henosepilachna</taxon>
    </lineage>
</organism>
<evidence type="ECO:0000313" key="2">
    <source>
        <dbReference type="EMBL" id="KAK9885056.1"/>
    </source>
</evidence>
<sequence length="206" mass="23194">MFSKIQQYEAPPKPMIREDNFTEGITTRLMMKRNLDDSRKHNLSFSSGASIPNSTIRSHKNNSSKTRNEGSGSTLNSMMSLNGVKILKDEHHEHDSSSRIALVESPLQKMRESVRRRSLSGNTGTKGSQKNASNTDSQKLSRRVSMRTDALQINGARRSTQESIREAIQNSEQQVELIDVDELSTGERKNSNSSRRNSPVRVSFQE</sequence>
<feature type="region of interest" description="Disordered" evidence="1">
    <location>
        <begin position="40"/>
        <end position="77"/>
    </location>
</feature>
<name>A0AAW1UN92_9CUCU</name>
<feature type="compositionally biased region" description="Polar residues" evidence="1">
    <location>
        <begin position="63"/>
        <end position="77"/>
    </location>
</feature>
<reference evidence="2 3" key="1">
    <citation type="submission" date="2023-03" db="EMBL/GenBank/DDBJ databases">
        <title>Genome insight into feeding habits of ladybird beetles.</title>
        <authorList>
            <person name="Li H.-S."/>
            <person name="Huang Y.-H."/>
            <person name="Pang H."/>
        </authorList>
    </citation>
    <scope>NUCLEOTIDE SEQUENCE [LARGE SCALE GENOMIC DNA]</scope>
    <source>
        <strain evidence="2">SYSU_2023b</strain>
        <tissue evidence="2">Whole body</tissue>
    </source>
</reference>
<proteinExistence type="predicted"/>
<evidence type="ECO:0000256" key="1">
    <source>
        <dbReference type="SAM" id="MobiDB-lite"/>
    </source>
</evidence>